<dbReference type="Proteomes" id="UP001500837">
    <property type="component" value="Unassembled WGS sequence"/>
</dbReference>
<evidence type="ECO:0000313" key="1">
    <source>
        <dbReference type="EMBL" id="GAA0310416.1"/>
    </source>
</evidence>
<accession>A0AAV3S9H5</accession>
<name>A0AAV3S9H5_9EURY</name>
<protein>
    <submittedName>
        <fullName evidence="1">Uncharacterized protein</fullName>
    </submittedName>
</protein>
<comment type="caution">
    <text evidence="1">The sequence shown here is derived from an EMBL/GenBank/DDBJ whole genome shotgun (WGS) entry which is preliminary data.</text>
</comment>
<dbReference type="RefSeq" id="WP_211312017.1">
    <property type="nucleotide sequence ID" value="NZ_BAAABL010000081.1"/>
</dbReference>
<dbReference type="EMBL" id="BAAABL010000081">
    <property type="protein sequence ID" value="GAA0310416.1"/>
    <property type="molecule type" value="Genomic_DNA"/>
</dbReference>
<proteinExistence type="predicted"/>
<organism evidence="1 2">
    <name type="scientific">Halarchaeum salinum</name>
    <dbReference type="NCBI Taxonomy" id="489912"/>
    <lineage>
        <taxon>Archaea</taxon>
        <taxon>Methanobacteriati</taxon>
        <taxon>Methanobacteriota</taxon>
        <taxon>Stenosarchaea group</taxon>
        <taxon>Halobacteria</taxon>
        <taxon>Halobacteriales</taxon>
        <taxon>Halobacteriaceae</taxon>
    </lineage>
</organism>
<sequence>MALRGNRDDHEKAQLLATAADHLREHALDESAHAIRKHEAVSDAEERIVEADELDRLPTDGWATDVAIVS</sequence>
<dbReference type="AlphaFoldDB" id="A0AAV3S9H5"/>
<gene>
    <name evidence="1" type="ORF">GCM10009066_24670</name>
</gene>
<reference evidence="1 2" key="1">
    <citation type="journal article" date="2019" name="Int. J. Syst. Evol. Microbiol.">
        <title>The Global Catalogue of Microorganisms (GCM) 10K type strain sequencing project: providing services to taxonomists for standard genome sequencing and annotation.</title>
        <authorList>
            <consortium name="The Broad Institute Genomics Platform"/>
            <consortium name="The Broad Institute Genome Sequencing Center for Infectious Disease"/>
            <person name="Wu L."/>
            <person name="Ma J."/>
        </authorList>
    </citation>
    <scope>NUCLEOTIDE SEQUENCE [LARGE SCALE GENOMIC DNA]</scope>
    <source>
        <strain evidence="1 2">JCM 16330</strain>
    </source>
</reference>
<evidence type="ECO:0000313" key="2">
    <source>
        <dbReference type="Proteomes" id="UP001500837"/>
    </source>
</evidence>
<keyword evidence="2" id="KW-1185">Reference proteome</keyword>